<dbReference type="SUPFAM" id="SSF52540">
    <property type="entry name" value="P-loop containing nucleoside triphosphate hydrolases"/>
    <property type="match status" value="1"/>
</dbReference>
<name>A0A081BKA1_9LACO</name>
<dbReference type="RefSeq" id="WP_034529085.1">
    <property type="nucleotide sequence ID" value="NZ_BBAZ01000031.1"/>
</dbReference>
<evidence type="ECO:0000313" key="1">
    <source>
        <dbReference type="EMBL" id="GAK48469.1"/>
    </source>
</evidence>
<dbReference type="Proteomes" id="UP000028700">
    <property type="component" value="Unassembled WGS sequence"/>
</dbReference>
<dbReference type="PANTHER" id="PTHR11070:SF2">
    <property type="entry name" value="ATP-DEPENDENT DNA HELICASE SRS2"/>
    <property type="match status" value="1"/>
</dbReference>
<gene>
    <name evidence="1" type="ORF">LOSG293_320020</name>
</gene>
<dbReference type="InterPro" id="IPR027417">
    <property type="entry name" value="P-loop_NTPase"/>
</dbReference>
<accession>A0A081BKA1</accession>
<dbReference type="GO" id="GO:0000725">
    <property type="term" value="P:recombinational repair"/>
    <property type="evidence" value="ECO:0007669"/>
    <property type="project" value="TreeGrafter"/>
</dbReference>
<evidence type="ECO:0008006" key="3">
    <source>
        <dbReference type="Google" id="ProtNLM"/>
    </source>
</evidence>
<dbReference type="GO" id="GO:0043138">
    <property type="term" value="F:3'-5' DNA helicase activity"/>
    <property type="evidence" value="ECO:0007669"/>
    <property type="project" value="TreeGrafter"/>
</dbReference>
<sequence length="362" mass="41902">MANKLIQAVAGAGKTYTITHNLQSEKRYLFLSFTRENVKNLRRNLADNKDDSIQVSAATFSTFVINWLFFPFLSSIEPRLVDFKGNFTTEEATNDSRKAAYYTIQEARHYLNSSGLAYLNRLSKLINRQNSKYLKKAFKRLSRFVDVLVIDEFQDLLGEDFKLVCKLMKQNQVEVIIVGDIFQTDVTKSNFKEKNSPLSDIKSEEALRDFIAKKMGRRVLVDTNSLKRSRRISESVANFVTSHLHVAIESNKDHDGDVHIIKELDSLYSLMEKQHHVLGYRRPDELFGNQIYNTWQYTKGDEFSDVVVILSQKAEDYLKNDSVKLRGSTRNKLYVAMTRTLSDLYIVPFSVWKQAKLRINPH</sequence>
<keyword evidence="2" id="KW-1185">Reference proteome</keyword>
<dbReference type="OrthoDB" id="9765670at2"/>
<evidence type="ECO:0000313" key="2">
    <source>
        <dbReference type="Proteomes" id="UP000028700"/>
    </source>
</evidence>
<organism evidence="1 2">
    <name type="scientific">Secundilactobacillus oryzae JCM 18671</name>
    <dbReference type="NCBI Taxonomy" id="1291743"/>
    <lineage>
        <taxon>Bacteria</taxon>
        <taxon>Bacillati</taxon>
        <taxon>Bacillota</taxon>
        <taxon>Bacilli</taxon>
        <taxon>Lactobacillales</taxon>
        <taxon>Lactobacillaceae</taxon>
        <taxon>Secundilactobacillus</taxon>
    </lineage>
</organism>
<dbReference type="InterPro" id="IPR000212">
    <property type="entry name" value="DNA_helicase_UvrD/REP"/>
</dbReference>
<dbReference type="EMBL" id="BBJM01000032">
    <property type="protein sequence ID" value="GAK48469.1"/>
    <property type="molecule type" value="Genomic_DNA"/>
</dbReference>
<dbReference type="GO" id="GO:0005524">
    <property type="term" value="F:ATP binding"/>
    <property type="evidence" value="ECO:0007669"/>
    <property type="project" value="InterPro"/>
</dbReference>
<comment type="caution">
    <text evidence="1">The sequence shown here is derived from an EMBL/GenBank/DDBJ whole genome shotgun (WGS) entry which is preliminary data.</text>
</comment>
<proteinExistence type="predicted"/>
<dbReference type="PANTHER" id="PTHR11070">
    <property type="entry name" value="UVRD / RECB / PCRA DNA HELICASE FAMILY MEMBER"/>
    <property type="match status" value="1"/>
</dbReference>
<dbReference type="Pfam" id="PF13245">
    <property type="entry name" value="AAA_19"/>
    <property type="match status" value="1"/>
</dbReference>
<dbReference type="eggNOG" id="COG0210">
    <property type="taxonomic scope" value="Bacteria"/>
</dbReference>
<dbReference type="AlphaFoldDB" id="A0A081BKA1"/>
<dbReference type="Gene3D" id="3.40.50.300">
    <property type="entry name" value="P-loop containing nucleotide triphosphate hydrolases"/>
    <property type="match status" value="2"/>
</dbReference>
<protein>
    <recommendedName>
        <fullName evidence="3">DNA helicase</fullName>
    </recommendedName>
</protein>
<dbReference type="STRING" id="1291743.LOSG293_320020"/>
<dbReference type="GO" id="GO:0003677">
    <property type="term" value="F:DNA binding"/>
    <property type="evidence" value="ECO:0007669"/>
    <property type="project" value="InterPro"/>
</dbReference>
<reference evidence="1" key="1">
    <citation type="journal article" date="2014" name="Genome Announc.">
        <title>Draft Genome Sequence of Lactobacillus oryzae Strain SG293T.</title>
        <authorList>
            <person name="Tanizawa Y."/>
            <person name="Fujisawa T."/>
            <person name="Mochizuki T."/>
            <person name="Kaminuma E."/>
            <person name="Nakamura Y."/>
            <person name="Tohno M."/>
        </authorList>
    </citation>
    <scope>NUCLEOTIDE SEQUENCE [LARGE SCALE GENOMIC DNA]</scope>
    <source>
        <strain evidence="1">SG293</strain>
    </source>
</reference>